<organism evidence="2 3">
    <name type="scientific">Pseudomonas palleroniana</name>
    <dbReference type="NCBI Taxonomy" id="191390"/>
    <lineage>
        <taxon>Bacteria</taxon>
        <taxon>Pseudomonadati</taxon>
        <taxon>Pseudomonadota</taxon>
        <taxon>Gammaproteobacteria</taxon>
        <taxon>Pseudomonadales</taxon>
        <taxon>Pseudomonadaceae</taxon>
        <taxon>Pseudomonas</taxon>
    </lineage>
</organism>
<dbReference type="Gene3D" id="2.30.330.10">
    <property type="entry name" value="SpoA-like"/>
    <property type="match status" value="1"/>
</dbReference>
<evidence type="ECO:0000313" key="2">
    <source>
        <dbReference type="EMBL" id="KWU52868.1"/>
    </source>
</evidence>
<evidence type="ECO:0000313" key="3">
    <source>
        <dbReference type="Proteomes" id="UP000067111"/>
    </source>
</evidence>
<dbReference type="InterPro" id="IPR001543">
    <property type="entry name" value="FliN-like_C"/>
</dbReference>
<feature type="domain" description="Flagellar motor switch protein FliN-like C-terminal" evidence="1">
    <location>
        <begin position="176"/>
        <end position="243"/>
    </location>
</feature>
<dbReference type="AlphaFoldDB" id="A0A109FQN8"/>
<dbReference type="Pfam" id="PF01052">
    <property type="entry name" value="FliMN_C"/>
    <property type="match status" value="1"/>
</dbReference>
<dbReference type="Proteomes" id="UP000067111">
    <property type="component" value="Unassembled WGS sequence"/>
</dbReference>
<proteinExistence type="predicted"/>
<dbReference type="EMBL" id="LRMR01000002">
    <property type="protein sequence ID" value="KWU52868.1"/>
    <property type="molecule type" value="Genomic_DNA"/>
</dbReference>
<dbReference type="OrthoDB" id="7019772at2"/>
<gene>
    <name evidence="2" type="ORF">AWV77_00935</name>
</gene>
<dbReference type="SUPFAM" id="SSF101801">
    <property type="entry name" value="Surface presentation of antigens (SPOA)"/>
    <property type="match status" value="1"/>
</dbReference>
<sequence length="251" mass="27014">MKALGFIGKSRWNAATEKLPAAVEAWCEQWCFSQEGKPWQIECLECVDTADQARAQDLAWLKTGSAGAAVQVAGDWTSLVFGAFAEALPADETADYLLQEAQRALVNSVLASIGQAPATQLLAAPPRALGKPMSSDILLRVSVESFRVFVVLDAVLLNNALGPQEVKPPLFPRESALGNARVRLSLQLPLTSLSIGEMNDLHPGDTLRAQALLSQTLQLRVGTQVVASGYLARRQDHLAVQLISGQSPKEF</sequence>
<name>A0A109FQN8_9PSED</name>
<comment type="caution">
    <text evidence="2">The sequence shown here is derived from an EMBL/GenBank/DDBJ whole genome shotgun (WGS) entry which is preliminary data.</text>
</comment>
<dbReference type="RefSeq" id="WP_060752400.1">
    <property type="nucleotide sequence ID" value="NZ_LRMR01000002.1"/>
</dbReference>
<evidence type="ECO:0000259" key="1">
    <source>
        <dbReference type="Pfam" id="PF01052"/>
    </source>
</evidence>
<protein>
    <recommendedName>
        <fullName evidence="1">Flagellar motor switch protein FliN-like C-terminal domain-containing protein</fullName>
    </recommendedName>
</protein>
<reference evidence="3" key="1">
    <citation type="submission" date="2016-01" db="EMBL/GenBank/DDBJ databases">
        <authorList>
            <person name="Gamez R.M."/>
            <person name="Rodriguez F."/>
            <person name="Bernal J.F."/>
            <person name="Agarwala R."/>
            <person name="Landsman D."/>
            <person name="Marino-Ramirez L."/>
        </authorList>
    </citation>
    <scope>NUCLEOTIDE SEQUENCE [LARGE SCALE GENOMIC DNA]</scope>
    <source>
        <strain evidence="3">Ps006</strain>
    </source>
</reference>
<dbReference type="InterPro" id="IPR036429">
    <property type="entry name" value="SpoA-like_sf"/>
</dbReference>
<accession>A0A109FQN8</accession>